<sequence length="89" mass="9864">MQFVKNRLEEGGHIVLGGEECVQIEKMIEINKSLRGVLGKFKLSSLTDVHAMIEFLQCVSNLQNAPPNTVIHAQAVTALHAAVRDIQRK</sequence>
<dbReference type="EMBL" id="MJMG01000006">
    <property type="protein sequence ID" value="OEY86726.1"/>
    <property type="molecule type" value="Genomic_DNA"/>
</dbReference>
<name>A0A1E7QK41_WOLPI</name>
<dbReference type="Proteomes" id="UP000175679">
    <property type="component" value="Unassembled WGS sequence"/>
</dbReference>
<proteinExistence type="predicted"/>
<gene>
    <name evidence="1" type="ORF">BIY23_02620</name>
</gene>
<reference evidence="1 2" key="1">
    <citation type="submission" date="2016-09" db="EMBL/GenBank/DDBJ databases">
        <title>Genomic evidence for plant-parasitic nematodes as the earliest Wolbachia hosts.</title>
        <authorList>
            <person name="Brown A.M."/>
            <person name="Wasala S.K."/>
            <person name="Howe D.K."/>
            <person name="Peetz A.B."/>
            <person name="Zasada I.A."/>
            <person name="Denver D.R."/>
        </authorList>
    </citation>
    <scope>NUCLEOTIDE SEQUENCE [LARGE SCALE GENOMIC DNA]</scope>
    <source>
        <strain evidence="2">wPpe</strain>
    </source>
</reference>
<evidence type="ECO:0000313" key="2">
    <source>
        <dbReference type="Proteomes" id="UP000175679"/>
    </source>
</evidence>
<accession>A0A1E7QK41</accession>
<dbReference type="AlphaFoldDB" id="A0A1E7QK41"/>
<dbReference type="RefSeq" id="WP_070065055.1">
    <property type="nucleotide sequence ID" value="NZ_MJMG01000006.1"/>
</dbReference>
<comment type="caution">
    <text evidence="1">The sequence shown here is derived from an EMBL/GenBank/DDBJ whole genome shotgun (WGS) entry which is preliminary data.</text>
</comment>
<keyword evidence="2" id="KW-1185">Reference proteome</keyword>
<organism evidence="1 2">
    <name type="scientific">Wolbachia pipientis</name>
    <dbReference type="NCBI Taxonomy" id="955"/>
    <lineage>
        <taxon>Bacteria</taxon>
        <taxon>Pseudomonadati</taxon>
        <taxon>Pseudomonadota</taxon>
        <taxon>Alphaproteobacteria</taxon>
        <taxon>Rickettsiales</taxon>
        <taxon>Anaplasmataceae</taxon>
        <taxon>Wolbachieae</taxon>
        <taxon>Wolbachia</taxon>
    </lineage>
</organism>
<evidence type="ECO:0000313" key="1">
    <source>
        <dbReference type="EMBL" id="OEY86726.1"/>
    </source>
</evidence>
<protein>
    <submittedName>
        <fullName evidence="1">Uncharacterized protein</fullName>
    </submittedName>
</protein>